<keyword evidence="2" id="KW-1185">Reference proteome</keyword>
<sequence>MRSCMQRLQQNQNRVVVLWRAVLDDRQTPYAPNRFIGNDMGWVVVHARGKNECVVQTIMTKLTPMASSLSVQPAVGTLTELVLQTSEANSRKFGVGLHNAIAARITAR</sequence>
<dbReference type="EMBL" id="JH767197">
    <property type="protein sequence ID" value="EQC28183.1"/>
    <property type="molecule type" value="Genomic_DNA"/>
</dbReference>
<dbReference type="Proteomes" id="UP000030762">
    <property type="component" value="Unassembled WGS sequence"/>
</dbReference>
<dbReference type="OMA" id="LMAQRIH"/>
<dbReference type="InParanoid" id="T0R7W5"/>
<evidence type="ECO:0000313" key="1">
    <source>
        <dbReference type="EMBL" id="EQC28183.1"/>
    </source>
</evidence>
<gene>
    <name evidence="1" type="ORF">SDRG_14008</name>
</gene>
<protein>
    <recommendedName>
        <fullName evidence="3">START domain-containing protein</fullName>
    </recommendedName>
</protein>
<dbReference type="AlphaFoldDB" id="T0R7W5"/>
<accession>T0R7W5</accession>
<name>T0R7W5_SAPDV</name>
<reference evidence="1 2" key="1">
    <citation type="submission" date="2012-04" db="EMBL/GenBank/DDBJ databases">
        <title>The Genome Sequence of Saprolegnia declina VS20.</title>
        <authorList>
            <consortium name="The Broad Institute Genome Sequencing Platform"/>
            <person name="Russ C."/>
            <person name="Nusbaum C."/>
            <person name="Tyler B."/>
            <person name="van West P."/>
            <person name="Dieguez-Uribeondo J."/>
            <person name="de Bruijn I."/>
            <person name="Tripathy S."/>
            <person name="Jiang R."/>
            <person name="Young S.K."/>
            <person name="Zeng Q."/>
            <person name="Gargeya S."/>
            <person name="Fitzgerald M."/>
            <person name="Haas B."/>
            <person name="Abouelleil A."/>
            <person name="Alvarado L."/>
            <person name="Arachchi H.M."/>
            <person name="Berlin A."/>
            <person name="Chapman S.B."/>
            <person name="Goldberg J."/>
            <person name="Griggs A."/>
            <person name="Gujja S."/>
            <person name="Hansen M."/>
            <person name="Howarth C."/>
            <person name="Imamovic A."/>
            <person name="Larimer J."/>
            <person name="McCowen C."/>
            <person name="Montmayeur A."/>
            <person name="Murphy C."/>
            <person name="Neiman D."/>
            <person name="Pearson M."/>
            <person name="Priest M."/>
            <person name="Roberts A."/>
            <person name="Saif S."/>
            <person name="Shea T."/>
            <person name="Sisk P."/>
            <person name="Sykes S."/>
            <person name="Wortman J."/>
            <person name="Nusbaum C."/>
            <person name="Birren B."/>
        </authorList>
    </citation>
    <scope>NUCLEOTIDE SEQUENCE [LARGE SCALE GENOMIC DNA]</scope>
    <source>
        <strain evidence="1 2">VS20</strain>
    </source>
</reference>
<evidence type="ECO:0008006" key="3">
    <source>
        <dbReference type="Google" id="ProtNLM"/>
    </source>
</evidence>
<feature type="non-terminal residue" evidence="1">
    <location>
        <position position="108"/>
    </location>
</feature>
<proteinExistence type="predicted"/>
<dbReference type="GeneID" id="19954735"/>
<evidence type="ECO:0000313" key="2">
    <source>
        <dbReference type="Proteomes" id="UP000030762"/>
    </source>
</evidence>
<dbReference type="VEuPathDB" id="FungiDB:SDRG_14008"/>
<organism evidence="1 2">
    <name type="scientific">Saprolegnia diclina (strain VS20)</name>
    <dbReference type="NCBI Taxonomy" id="1156394"/>
    <lineage>
        <taxon>Eukaryota</taxon>
        <taxon>Sar</taxon>
        <taxon>Stramenopiles</taxon>
        <taxon>Oomycota</taxon>
        <taxon>Saprolegniomycetes</taxon>
        <taxon>Saprolegniales</taxon>
        <taxon>Saprolegniaceae</taxon>
        <taxon>Saprolegnia</taxon>
    </lineage>
</organism>
<dbReference type="RefSeq" id="XP_008618332.1">
    <property type="nucleotide sequence ID" value="XM_008620110.1"/>
</dbReference>